<dbReference type="EMBL" id="MU276013">
    <property type="protein sequence ID" value="KAI0043550.1"/>
    <property type="molecule type" value="Genomic_DNA"/>
</dbReference>
<comment type="caution">
    <text evidence="1">The sequence shown here is derived from an EMBL/GenBank/DDBJ whole genome shotgun (WGS) entry which is preliminary data.</text>
</comment>
<reference evidence="1" key="1">
    <citation type="submission" date="2021-02" db="EMBL/GenBank/DDBJ databases">
        <authorList>
            <consortium name="DOE Joint Genome Institute"/>
            <person name="Ahrendt S."/>
            <person name="Looney B.P."/>
            <person name="Miyauchi S."/>
            <person name="Morin E."/>
            <person name="Drula E."/>
            <person name="Courty P.E."/>
            <person name="Chicoki N."/>
            <person name="Fauchery L."/>
            <person name="Kohler A."/>
            <person name="Kuo A."/>
            <person name="Labutti K."/>
            <person name="Pangilinan J."/>
            <person name="Lipzen A."/>
            <person name="Riley R."/>
            <person name="Andreopoulos W."/>
            <person name="He G."/>
            <person name="Johnson J."/>
            <person name="Barry K.W."/>
            <person name="Grigoriev I.V."/>
            <person name="Nagy L."/>
            <person name="Hibbett D."/>
            <person name="Henrissat B."/>
            <person name="Matheny P.B."/>
            <person name="Labbe J."/>
            <person name="Martin F."/>
        </authorList>
    </citation>
    <scope>NUCLEOTIDE SEQUENCE</scope>
    <source>
        <strain evidence="1">FP105234-sp</strain>
    </source>
</reference>
<gene>
    <name evidence="1" type="ORF">FA95DRAFT_1563180</name>
</gene>
<keyword evidence="2" id="KW-1185">Reference proteome</keyword>
<name>A0ACB8RHN5_9AGAM</name>
<organism evidence="1 2">
    <name type="scientific">Auriscalpium vulgare</name>
    <dbReference type="NCBI Taxonomy" id="40419"/>
    <lineage>
        <taxon>Eukaryota</taxon>
        <taxon>Fungi</taxon>
        <taxon>Dikarya</taxon>
        <taxon>Basidiomycota</taxon>
        <taxon>Agaricomycotina</taxon>
        <taxon>Agaricomycetes</taxon>
        <taxon>Russulales</taxon>
        <taxon>Auriscalpiaceae</taxon>
        <taxon>Auriscalpium</taxon>
    </lineage>
</organism>
<evidence type="ECO:0000313" key="2">
    <source>
        <dbReference type="Proteomes" id="UP000814033"/>
    </source>
</evidence>
<evidence type="ECO:0000313" key="1">
    <source>
        <dbReference type="EMBL" id="KAI0043550.1"/>
    </source>
</evidence>
<reference evidence="1" key="2">
    <citation type="journal article" date="2022" name="New Phytol.">
        <title>Evolutionary transition to the ectomycorrhizal habit in the genomes of a hyperdiverse lineage of mushroom-forming fungi.</title>
        <authorList>
            <person name="Looney B."/>
            <person name="Miyauchi S."/>
            <person name="Morin E."/>
            <person name="Drula E."/>
            <person name="Courty P.E."/>
            <person name="Kohler A."/>
            <person name="Kuo A."/>
            <person name="LaButti K."/>
            <person name="Pangilinan J."/>
            <person name="Lipzen A."/>
            <person name="Riley R."/>
            <person name="Andreopoulos W."/>
            <person name="He G."/>
            <person name="Johnson J."/>
            <person name="Nolan M."/>
            <person name="Tritt A."/>
            <person name="Barry K.W."/>
            <person name="Grigoriev I.V."/>
            <person name="Nagy L.G."/>
            <person name="Hibbett D."/>
            <person name="Henrissat B."/>
            <person name="Matheny P.B."/>
            <person name="Labbe J."/>
            <person name="Martin F.M."/>
        </authorList>
    </citation>
    <scope>NUCLEOTIDE SEQUENCE</scope>
    <source>
        <strain evidence="1">FP105234-sp</strain>
    </source>
</reference>
<accession>A0ACB8RHN5</accession>
<dbReference type="Proteomes" id="UP000814033">
    <property type="component" value="Unassembled WGS sequence"/>
</dbReference>
<sequence length="676" mass="75763">MSLLLYLSALASTAFRAGSYIFLQVIPLRPLWNTLLPLFYALYILPYVLPSPAKAAPTVENGKTSEPTKKEKKPTSTDNRDVTWELLFSLPSTRTTKLITFVVNTALLLGAVDFALSPLYDTASDVVFTRVGAVYPDAAKLVVRYPFTNSTEDERAVQVLWRRASNTTPTAEPWTDGPLVSLSPAHDWTNTTQISTLWPNTEYEYAFADTNRTLLEYPPTPIRFRTFPDPRLPSGSHFRFVASSCMTPNFPYVPLQGRTIKGFDLLADHLAAESSKAPTPGFVAPVVAADNSTDSPIPLEDTLSEEANSTTTAEELTETFFAEAAGPKTEFMLFLGDFIYADVPVYFGDNVEAYRRLYRRNYQSPSFRRVYERLPIFHAYDDHEIINNYYGQSNDSAPFTSAADPFKIYNADANYNSVDKDQHYYDFRYGDIAYFVLDTRRYRSDPYTEDVVSRTMLGDKQLAALYEWLGKVNSTATFKFIVSSVPFTSLWTHEAVTDSWAGYPYEKAALLSALHTVPNVFLLSGDRHEFAAIEFNGPTAESHPVYEFSTSPMNMFYVPLLRTLRPRSEATVVRTSTGILDESGEIGVISEELPQENVLKYLPIGNTKWSSIEVDTRNPDEPKLLLDVIIDGKSQYKHTITGKPVKLKSSTALAALVPDGIKDILGRVGLSPSKWF</sequence>
<protein>
    <submittedName>
        <fullName evidence="1">Uncharacterized protein</fullName>
    </submittedName>
</protein>
<proteinExistence type="predicted"/>